<dbReference type="Gene3D" id="3.10.620.30">
    <property type="match status" value="1"/>
</dbReference>
<feature type="transmembrane region" description="Helical" evidence="1">
    <location>
        <begin position="123"/>
        <end position="141"/>
    </location>
</feature>
<keyword evidence="1" id="KW-0812">Transmembrane</keyword>
<dbReference type="Pfam" id="PF01841">
    <property type="entry name" value="Transglut_core"/>
    <property type="match status" value="1"/>
</dbReference>
<reference evidence="3 4" key="1">
    <citation type="submission" date="2018-03" db="EMBL/GenBank/DDBJ databases">
        <title>Brevisbacillus phylogenomics.</title>
        <authorList>
            <person name="Dunlap C."/>
        </authorList>
    </citation>
    <scope>NUCLEOTIDE SEQUENCE [LARGE SCALE GENOMIC DNA]</scope>
    <source>
        <strain evidence="3 4">NRRL NRS-1210</strain>
    </source>
</reference>
<dbReference type="EMBL" id="PXZM01000068">
    <property type="protein sequence ID" value="PSJ85726.1"/>
    <property type="molecule type" value="Genomic_DNA"/>
</dbReference>
<dbReference type="OrthoDB" id="9804872at2"/>
<gene>
    <name evidence="3" type="ORF">C7R93_29400</name>
</gene>
<keyword evidence="1" id="KW-0472">Membrane</keyword>
<organism evidence="3 4">
    <name type="scientific">Brevibacillus fortis</name>
    <dbReference type="NCBI Taxonomy" id="2126352"/>
    <lineage>
        <taxon>Bacteria</taxon>
        <taxon>Bacillati</taxon>
        <taxon>Bacillota</taxon>
        <taxon>Bacilli</taxon>
        <taxon>Bacillales</taxon>
        <taxon>Paenibacillaceae</taxon>
        <taxon>Brevibacillus</taxon>
    </lineage>
</organism>
<evidence type="ECO:0000313" key="4">
    <source>
        <dbReference type="Proteomes" id="UP000240419"/>
    </source>
</evidence>
<protein>
    <submittedName>
        <fullName evidence="3">Transglutaminase</fullName>
    </submittedName>
</protein>
<dbReference type="InterPro" id="IPR052901">
    <property type="entry name" value="Bact_TGase-like"/>
</dbReference>
<keyword evidence="1" id="KW-1133">Transmembrane helix</keyword>
<dbReference type="SMART" id="SM00460">
    <property type="entry name" value="TGc"/>
    <property type="match status" value="1"/>
</dbReference>
<feature type="transmembrane region" description="Helical" evidence="1">
    <location>
        <begin position="44"/>
        <end position="66"/>
    </location>
</feature>
<feature type="transmembrane region" description="Helical" evidence="1">
    <location>
        <begin position="204"/>
        <end position="226"/>
    </location>
</feature>
<evidence type="ECO:0000259" key="2">
    <source>
        <dbReference type="SMART" id="SM00460"/>
    </source>
</evidence>
<feature type="domain" description="Transglutaminase-like" evidence="2">
    <location>
        <begin position="498"/>
        <end position="573"/>
    </location>
</feature>
<comment type="caution">
    <text evidence="3">The sequence shown here is derived from an EMBL/GenBank/DDBJ whole genome shotgun (WGS) entry which is preliminary data.</text>
</comment>
<dbReference type="AlphaFoldDB" id="A0A2P7UFJ7"/>
<accession>A0A2P7UFJ7</accession>
<dbReference type="Pfam" id="PF11992">
    <property type="entry name" value="TgpA_N"/>
    <property type="match status" value="1"/>
</dbReference>
<dbReference type="InterPro" id="IPR038765">
    <property type="entry name" value="Papain-like_cys_pep_sf"/>
</dbReference>
<name>A0A2P7UFJ7_9BACL</name>
<dbReference type="Pfam" id="PF13559">
    <property type="entry name" value="DUF4129"/>
    <property type="match status" value="1"/>
</dbReference>
<feature type="transmembrane region" description="Helical" evidence="1">
    <location>
        <begin position="15"/>
        <end position="32"/>
    </location>
</feature>
<dbReference type="InterPro" id="IPR002931">
    <property type="entry name" value="Transglutaminase-like"/>
</dbReference>
<feature type="transmembrane region" description="Helical" evidence="1">
    <location>
        <begin position="172"/>
        <end position="192"/>
    </location>
</feature>
<dbReference type="SUPFAM" id="SSF54001">
    <property type="entry name" value="Cysteine proteinases"/>
    <property type="match status" value="1"/>
</dbReference>
<dbReference type="Proteomes" id="UP000240419">
    <property type="component" value="Unassembled WGS sequence"/>
</dbReference>
<evidence type="ECO:0000256" key="1">
    <source>
        <dbReference type="SAM" id="Phobius"/>
    </source>
</evidence>
<evidence type="ECO:0000313" key="3">
    <source>
        <dbReference type="EMBL" id="PSJ85726.1"/>
    </source>
</evidence>
<feature type="transmembrane region" description="Helical" evidence="1">
    <location>
        <begin position="148"/>
        <end position="166"/>
    </location>
</feature>
<dbReference type="InterPro" id="IPR025403">
    <property type="entry name" value="TgpA-like_C"/>
</dbReference>
<sequence length="750" mass="86191">MEVHRLMSVWKRPTIWEWVLALFLFLMLREWLIPLQTLTDTGILWPFYAIVAGVIFIDLLIPYRWLTLPIKALGLMGLLHATLFDKSFFDTEWIGELYGQLIHDLPLAFQQDWASMSILSRNTLFDLVLVLLATMLTYLVLEQRQGLWFVFLTEMYLVVLDTFLPYDASAGVVRTLIIGFLMLAISHLMKMTNMATLAGKKSRIMLNSLLASVMIIMVCIGIGYAAPKAGPSWPDPIAYLTGKGNDAPVGVMKKVGYDNNDERLGGPFMQDNTLVFIAKTNERSYWRGDSKDVYTGVGWEKGERDYESILDPQTYTWENTLFQGLETKKVQATLDFKGPQQFPTVFYQGQLKKVSNYAPPEATVVYDKMNQQLEVRAGKINLVQLSEKNGQPEYGPNPLLLKLNQYKVETEVPIVSEKAVTNAGINYPDDIKERYLQVPASVSPRVRELAATITKDAKTPYDKVRAIENYLRSSGKYKYETKDVPVAAEGQDFVDHFLFDSLRGYCDHFSTSMAVMLRTLDIPTRWVKGFAPGERVGTDAFNYETVEVRNKDAHSWVEVYFPGVGWVPFEATSTFMSPVRFNYDLVTSQPQIPVPLPNMENQTNIDRGDGRFNELEEGDSPAGSWIKIPWQVNAGLAVAAVVAGIIAWRRRQDIQLWWMRRQLSQERSSEFQDRYHLLMRMMERVYTRRQPGETLREYVGRMTLPADKRQDLRYLTELYERTVYGYKHMEQKARTVAEQILERLIRQLKP</sequence>
<dbReference type="InterPro" id="IPR021878">
    <property type="entry name" value="TgpA_N"/>
</dbReference>
<proteinExistence type="predicted"/>
<dbReference type="PANTHER" id="PTHR42736">
    <property type="entry name" value="PROTEIN-GLUTAMINE GAMMA-GLUTAMYLTRANSFERASE"/>
    <property type="match status" value="1"/>
</dbReference>
<keyword evidence="4" id="KW-1185">Reference proteome</keyword>
<dbReference type="PANTHER" id="PTHR42736:SF1">
    <property type="entry name" value="PROTEIN-GLUTAMINE GAMMA-GLUTAMYLTRANSFERASE"/>
    <property type="match status" value="1"/>
</dbReference>